<dbReference type="AlphaFoldDB" id="J3KM09"/>
<keyword evidence="2" id="KW-1185">Reference proteome</keyword>
<evidence type="ECO:0000313" key="1">
    <source>
        <dbReference type="EMBL" id="EAS37390.3"/>
    </source>
</evidence>
<sequence length="50" mass="5454">MPMTDDTTNSSAARTAREDYGARNCTMGIFTKPDRVQYEEAGGRIAKATP</sequence>
<dbReference type="OrthoDB" id="5061070at2759"/>
<dbReference type="Gene3D" id="3.40.50.300">
    <property type="entry name" value="P-loop containing nucleotide triphosphate hydrolases"/>
    <property type="match status" value="1"/>
</dbReference>
<dbReference type="RefSeq" id="XP_001248973.2">
    <property type="nucleotide sequence ID" value="XM_001248972.2"/>
</dbReference>
<dbReference type="EMBL" id="GG704911">
    <property type="protein sequence ID" value="EAS37390.3"/>
    <property type="molecule type" value="Genomic_DNA"/>
</dbReference>
<dbReference type="KEGG" id="cim:CIMG_12639"/>
<name>J3KM09_COCIM</name>
<dbReference type="Proteomes" id="UP000001261">
    <property type="component" value="Unassembled WGS sequence"/>
</dbReference>
<protein>
    <submittedName>
        <fullName evidence="1">Uncharacterized protein</fullName>
    </submittedName>
</protein>
<dbReference type="GeneID" id="24164266"/>
<accession>J3KM09</accession>
<gene>
    <name evidence="1" type="ORF">CIMG_12639</name>
</gene>
<dbReference type="InterPro" id="IPR027417">
    <property type="entry name" value="P-loop_NTPase"/>
</dbReference>
<evidence type="ECO:0000313" key="2">
    <source>
        <dbReference type="Proteomes" id="UP000001261"/>
    </source>
</evidence>
<reference evidence="2" key="1">
    <citation type="journal article" date="2009" name="Genome Res.">
        <title>Comparative genomic analyses of the human fungal pathogens Coccidioides and their relatives.</title>
        <authorList>
            <person name="Sharpton T.J."/>
            <person name="Stajich J.E."/>
            <person name="Rounsley S.D."/>
            <person name="Gardner M.J."/>
            <person name="Wortman J.R."/>
            <person name="Jordar V.S."/>
            <person name="Maiti R."/>
            <person name="Kodira C.D."/>
            <person name="Neafsey D.E."/>
            <person name="Zeng Q."/>
            <person name="Hung C.-Y."/>
            <person name="McMahan C."/>
            <person name="Muszewska A."/>
            <person name="Grynberg M."/>
            <person name="Mandel M.A."/>
            <person name="Kellner E.M."/>
            <person name="Barker B.M."/>
            <person name="Galgiani J.N."/>
            <person name="Orbach M.J."/>
            <person name="Kirkland T.N."/>
            <person name="Cole G.T."/>
            <person name="Henn M.R."/>
            <person name="Birren B.W."/>
            <person name="Taylor J.W."/>
        </authorList>
    </citation>
    <scope>NUCLEOTIDE SEQUENCE [LARGE SCALE GENOMIC DNA]</scope>
    <source>
        <strain evidence="2">RS</strain>
    </source>
</reference>
<reference evidence="2" key="2">
    <citation type="journal article" date="2010" name="Genome Res.">
        <title>Population genomic sequencing of Coccidioides fungi reveals recent hybridization and transposon control.</title>
        <authorList>
            <person name="Neafsey D.E."/>
            <person name="Barker B.M."/>
            <person name="Sharpton T.J."/>
            <person name="Stajich J.E."/>
            <person name="Park D.J."/>
            <person name="Whiston E."/>
            <person name="Hung C.-Y."/>
            <person name="McMahan C."/>
            <person name="White J."/>
            <person name="Sykes S."/>
            <person name="Heiman D."/>
            <person name="Young S."/>
            <person name="Zeng Q."/>
            <person name="Abouelleil A."/>
            <person name="Aftuck L."/>
            <person name="Bessette D."/>
            <person name="Brown A."/>
            <person name="FitzGerald M."/>
            <person name="Lui A."/>
            <person name="Macdonald J.P."/>
            <person name="Priest M."/>
            <person name="Orbach M.J."/>
            <person name="Galgiani J.N."/>
            <person name="Kirkland T.N."/>
            <person name="Cole G.T."/>
            <person name="Birren B.W."/>
            <person name="Henn M.R."/>
            <person name="Taylor J.W."/>
            <person name="Rounsley S.D."/>
        </authorList>
    </citation>
    <scope>GENOME REANNOTATION</scope>
    <source>
        <strain evidence="2">RS</strain>
    </source>
</reference>
<dbReference type="InParanoid" id="J3KM09"/>
<organism evidence="1 2">
    <name type="scientific">Coccidioides immitis (strain RS)</name>
    <name type="common">Valley fever fungus</name>
    <dbReference type="NCBI Taxonomy" id="246410"/>
    <lineage>
        <taxon>Eukaryota</taxon>
        <taxon>Fungi</taxon>
        <taxon>Dikarya</taxon>
        <taxon>Ascomycota</taxon>
        <taxon>Pezizomycotina</taxon>
        <taxon>Eurotiomycetes</taxon>
        <taxon>Eurotiomycetidae</taxon>
        <taxon>Onygenales</taxon>
        <taxon>Onygenaceae</taxon>
        <taxon>Coccidioides</taxon>
    </lineage>
</organism>
<dbReference type="VEuPathDB" id="FungiDB:CIMG_12639"/>
<proteinExistence type="predicted"/>